<name>A0A267MJN5_9FIRM</name>
<feature type="domain" description="Choline/carnitine acyltransferase" evidence="1">
    <location>
        <begin position="2"/>
        <end position="46"/>
    </location>
</feature>
<dbReference type="Pfam" id="PF00755">
    <property type="entry name" value="Carn_acyltransf"/>
    <property type="match status" value="1"/>
</dbReference>
<sequence length="59" mass="6834">MAGFAPVEHYGFGIWYGFRDEKINLCIVSRKNMGVETIKKFSNEISRSLKVLNDFIISY</sequence>
<dbReference type="Gene3D" id="3.30.559.10">
    <property type="entry name" value="Chloramphenicol acetyltransferase-like domain"/>
    <property type="match status" value="1"/>
</dbReference>
<protein>
    <recommendedName>
        <fullName evidence="1">Choline/carnitine acyltransferase domain-containing protein</fullName>
    </recommendedName>
</protein>
<dbReference type="InterPro" id="IPR023213">
    <property type="entry name" value="CAT-like_dom_sf"/>
</dbReference>
<dbReference type="SUPFAM" id="SSF52777">
    <property type="entry name" value="CoA-dependent acyltransferases"/>
    <property type="match status" value="1"/>
</dbReference>
<reference evidence="2 3" key="1">
    <citation type="submission" date="2017-06" db="EMBL/GenBank/DDBJ databases">
        <title>Draft genome sequence of anaerobic fermentative bacterium Anaeromicrobium sediminis DY2726D isolated from West Pacific Ocean sediments.</title>
        <authorList>
            <person name="Zeng X."/>
        </authorList>
    </citation>
    <scope>NUCLEOTIDE SEQUENCE [LARGE SCALE GENOMIC DNA]</scope>
    <source>
        <strain evidence="2 3">DY2726D</strain>
    </source>
</reference>
<dbReference type="AlphaFoldDB" id="A0A267MJN5"/>
<evidence type="ECO:0000313" key="2">
    <source>
        <dbReference type="EMBL" id="PAB59128.1"/>
    </source>
</evidence>
<evidence type="ECO:0000259" key="1">
    <source>
        <dbReference type="Pfam" id="PF00755"/>
    </source>
</evidence>
<evidence type="ECO:0000313" key="3">
    <source>
        <dbReference type="Proteomes" id="UP000216024"/>
    </source>
</evidence>
<proteinExistence type="predicted"/>
<comment type="caution">
    <text evidence="2">The sequence shown here is derived from an EMBL/GenBank/DDBJ whole genome shotgun (WGS) entry which is preliminary data.</text>
</comment>
<dbReference type="Proteomes" id="UP000216024">
    <property type="component" value="Unassembled WGS sequence"/>
</dbReference>
<dbReference type="EMBL" id="NIBG01000009">
    <property type="protein sequence ID" value="PAB59128.1"/>
    <property type="molecule type" value="Genomic_DNA"/>
</dbReference>
<keyword evidence="3" id="KW-1185">Reference proteome</keyword>
<gene>
    <name evidence="2" type="ORF">CCE28_11460</name>
</gene>
<dbReference type="InterPro" id="IPR039551">
    <property type="entry name" value="Cho/carn_acyl_trans"/>
</dbReference>
<accession>A0A267MJN5</accession>
<organism evidence="2 3">
    <name type="scientific">Anaeromicrobium sediminis</name>
    <dbReference type="NCBI Taxonomy" id="1478221"/>
    <lineage>
        <taxon>Bacteria</taxon>
        <taxon>Bacillati</taxon>
        <taxon>Bacillota</taxon>
        <taxon>Clostridia</taxon>
        <taxon>Peptostreptococcales</taxon>
        <taxon>Thermotaleaceae</taxon>
        <taxon>Anaeromicrobium</taxon>
    </lineage>
</organism>